<keyword evidence="4" id="KW-1185">Reference proteome</keyword>
<proteinExistence type="predicted"/>
<keyword evidence="2" id="KW-0732">Signal</keyword>
<organism evidence="3 4">
    <name type="scientific">Melanomma pulvis-pyrius CBS 109.77</name>
    <dbReference type="NCBI Taxonomy" id="1314802"/>
    <lineage>
        <taxon>Eukaryota</taxon>
        <taxon>Fungi</taxon>
        <taxon>Dikarya</taxon>
        <taxon>Ascomycota</taxon>
        <taxon>Pezizomycotina</taxon>
        <taxon>Dothideomycetes</taxon>
        <taxon>Pleosporomycetidae</taxon>
        <taxon>Pleosporales</taxon>
        <taxon>Melanommataceae</taxon>
        <taxon>Melanomma</taxon>
    </lineage>
</organism>
<feature type="chain" id="PRO_5025663951" evidence="2">
    <location>
        <begin position="21"/>
        <end position="195"/>
    </location>
</feature>
<accession>A0A6A6XMM7</accession>
<evidence type="ECO:0000313" key="4">
    <source>
        <dbReference type="Proteomes" id="UP000799757"/>
    </source>
</evidence>
<evidence type="ECO:0000256" key="2">
    <source>
        <dbReference type="SAM" id="SignalP"/>
    </source>
</evidence>
<dbReference type="OrthoDB" id="3798369at2759"/>
<evidence type="ECO:0000313" key="3">
    <source>
        <dbReference type="EMBL" id="KAF2797418.1"/>
    </source>
</evidence>
<name>A0A6A6XMM7_9PLEO</name>
<protein>
    <submittedName>
        <fullName evidence="3">Uncharacterized protein</fullName>
    </submittedName>
</protein>
<feature type="region of interest" description="Disordered" evidence="1">
    <location>
        <begin position="114"/>
        <end position="135"/>
    </location>
</feature>
<dbReference type="EMBL" id="MU001807">
    <property type="protein sequence ID" value="KAF2797418.1"/>
    <property type="molecule type" value="Genomic_DNA"/>
</dbReference>
<sequence length="195" mass="20317">MLFNTSYLALILCISTFSNGLPLEGALKPHGLSPRAKSYSIVNVDGGSTSTPSEATTIVEEKTKTKTVKVTDVAPTVTNTVTTTVVDPTPTPSPILASSSSVLLGPTTSISHTLVSAPESTPQPPPSSSKKPTEFPKPSVVTIIVTAPAEPTEYYDNGLWHTSYVVKTFETAAVTATLSTISSSAISILPLPTKT</sequence>
<reference evidence="3" key="1">
    <citation type="journal article" date="2020" name="Stud. Mycol.">
        <title>101 Dothideomycetes genomes: a test case for predicting lifestyles and emergence of pathogens.</title>
        <authorList>
            <person name="Haridas S."/>
            <person name="Albert R."/>
            <person name="Binder M."/>
            <person name="Bloem J."/>
            <person name="Labutti K."/>
            <person name="Salamov A."/>
            <person name="Andreopoulos B."/>
            <person name="Baker S."/>
            <person name="Barry K."/>
            <person name="Bills G."/>
            <person name="Bluhm B."/>
            <person name="Cannon C."/>
            <person name="Castanera R."/>
            <person name="Culley D."/>
            <person name="Daum C."/>
            <person name="Ezra D."/>
            <person name="Gonzalez J."/>
            <person name="Henrissat B."/>
            <person name="Kuo A."/>
            <person name="Liang C."/>
            <person name="Lipzen A."/>
            <person name="Lutzoni F."/>
            <person name="Magnuson J."/>
            <person name="Mondo S."/>
            <person name="Nolan M."/>
            <person name="Ohm R."/>
            <person name="Pangilinan J."/>
            <person name="Park H.-J."/>
            <person name="Ramirez L."/>
            <person name="Alfaro M."/>
            <person name="Sun H."/>
            <person name="Tritt A."/>
            <person name="Yoshinaga Y."/>
            <person name="Zwiers L.-H."/>
            <person name="Turgeon B."/>
            <person name="Goodwin S."/>
            <person name="Spatafora J."/>
            <person name="Crous P."/>
            <person name="Grigoriev I."/>
        </authorList>
    </citation>
    <scope>NUCLEOTIDE SEQUENCE</scope>
    <source>
        <strain evidence="3">CBS 109.77</strain>
    </source>
</reference>
<evidence type="ECO:0000256" key="1">
    <source>
        <dbReference type="SAM" id="MobiDB-lite"/>
    </source>
</evidence>
<dbReference type="AlphaFoldDB" id="A0A6A6XMM7"/>
<dbReference type="Proteomes" id="UP000799757">
    <property type="component" value="Unassembled WGS sequence"/>
</dbReference>
<gene>
    <name evidence="3" type="ORF">K505DRAFT_322613</name>
</gene>
<feature type="signal peptide" evidence="2">
    <location>
        <begin position="1"/>
        <end position="20"/>
    </location>
</feature>